<sequence>MADDLDIEAMLEAPYRKVRVRLSSVSMTLSAGLYCSRSSDVAAQIVVNKFFTTLSTLKYLLESPHPL</sequence>
<organism evidence="1 2">
    <name type="scientific">Labrus bergylta</name>
    <name type="common">ballan wrasse</name>
    <dbReference type="NCBI Taxonomy" id="56723"/>
    <lineage>
        <taxon>Eukaryota</taxon>
        <taxon>Metazoa</taxon>
        <taxon>Chordata</taxon>
        <taxon>Craniata</taxon>
        <taxon>Vertebrata</taxon>
        <taxon>Euteleostomi</taxon>
        <taxon>Actinopterygii</taxon>
        <taxon>Neopterygii</taxon>
        <taxon>Teleostei</taxon>
        <taxon>Neoteleostei</taxon>
        <taxon>Acanthomorphata</taxon>
        <taxon>Eupercaria</taxon>
        <taxon>Labriformes</taxon>
        <taxon>Labridae</taxon>
        <taxon>Labrus</taxon>
    </lineage>
</organism>
<name>A0A3Q3ESP8_9LABR</name>
<accession>A0A3Q3ESP8</accession>
<dbReference type="Proteomes" id="UP000261660">
    <property type="component" value="Unplaced"/>
</dbReference>
<dbReference type="Ensembl" id="ENSLBET00000010972.1">
    <property type="protein sequence ID" value="ENSLBEP00000010409.1"/>
    <property type="gene ID" value="ENSLBEG00000008053.1"/>
</dbReference>
<proteinExistence type="predicted"/>
<evidence type="ECO:0000313" key="1">
    <source>
        <dbReference type="Ensembl" id="ENSLBEP00000010409.1"/>
    </source>
</evidence>
<keyword evidence="2" id="KW-1185">Reference proteome</keyword>
<protein>
    <submittedName>
        <fullName evidence="1">Uncharacterized protein</fullName>
    </submittedName>
</protein>
<reference evidence="1" key="2">
    <citation type="submission" date="2025-09" db="UniProtKB">
        <authorList>
            <consortium name="Ensembl"/>
        </authorList>
    </citation>
    <scope>IDENTIFICATION</scope>
</reference>
<evidence type="ECO:0000313" key="2">
    <source>
        <dbReference type="Proteomes" id="UP000261660"/>
    </source>
</evidence>
<dbReference type="InParanoid" id="A0A3Q3ESP8"/>
<dbReference type="AlphaFoldDB" id="A0A3Q3ESP8"/>
<reference evidence="1" key="1">
    <citation type="submission" date="2025-08" db="UniProtKB">
        <authorList>
            <consortium name="Ensembl"/>
        </authorList>
    </citation>
    <scope>IDENTIFICATION</scope>
</reference>